<accession>A0A2S5KKF5</accession>
<feature type="transmembrane region" description="Helical" evidence="1">
    <location>
        <begin position="12"/>
        <end position="31"/>
    </location>
</feature>
<dbReference type="Gene3D" id="1.10.3730.20">
    <property type="match status" value="1"/>
</dbReference>
<keyword evidence="1" id="KW-0472">Membrane</keyword>
<feature type="transmembrane region" description="Helical" evidence="1">
    <location>
        <begin position="184"/>
        <end position="202"/>
    </location>
</feature>
<name>A0A2S5KKF5_9PROT</name>
<dbReference type="SUPFAM" id="SSF103481">
    <property type="entry name" value="Multidrug resistance efflux transporter EmrE"/>
    <property type="match status" value="2"/>
</dbReference>
<dbReference type="Proteomes" id="UP000238196">
    <property type="component" value="Unassembled WGS sequence"/>
</dbReference>
<comment type="caution">
    <text evidence="3">The sequence shown here is derived from an EMBL/GenBank/DDBJ whole genome shotgun (WGS) entry which is preliminary data.</text>
</comment>
<gene>
    <name evidence="3" type="ORF">C4K68_22115</name>
</gene>
<evidence type="ECO:0000313" key="3">
    <source>
        <dbReference type="EMBL" id="PPC75327.1"/>
    </source>
</evidence>
<keyword evidence="1" id="KW-0812">Transmembrane</keyword>
<evidence type="ECO:0000256" key="1">
    <source>
        <dbReference type="SAM" id="Phobius"/>
    </source>
</evidence>
<reference evidence="3 4" key="1">
    <citation type="submission" date="2018-02" db="EMBL/GenBank/DDBJ databases">
        <title>novel marine gammaproteobacteria from coastal saline agro ecosystem.</title>
        <authorList>
            <person name="Krishnan R."/>
            <person name="Ramesh Kumar N."/>
        </authorList>
    </citation>
    <scope>NUCLEOTIDE SEQUENCE [LARGE SCALE GENOMIC DNA]</scope>
    <source>
        <strain evidence="3 4">228</strain>
    </source>
</reference>
<feature type="transmembrane region" description="Helical" evidence="1">
    <location>
        <begin position="208"/>
        <end position="229"/>
    </location>
</feature>
<proteinExistence type="predicted"/>
<evidence type="ECO:0000259" key="2">
    <source>
        <dbReference type="Pfam" id="PF00892"/>
    </source>
</evidence>
<dbReference type="InterPro" id="IPR000620">
    <property type="entry name" value="EamA_dom"/>
</dbReference>
<sequence>MTSSSSSSQQALWAMCGAMMLSGMIGLLVKTSQMDEVSLTFFRCLIGSAGLWLYCRYKGYRLPRDRRSLLLTAIAGLCLVLNWVCLFIAYRYVPVAVATVIYNTQPFMLLLASAVLTGERISRRSLLWMAVAFVGVILVSGLLHDQQQDAPWWLGGYALLAAALYTVTSLLTRQVRAVPAAMQAATQLSLCLLPLGAYVLLADVHWASVNWLSVSLLGVLNTVVQYLWLYFAIQYLAMERLTVLSFVYPATALAVDILYFHEHFSLLQLVGMGLIVVANLAVLLKKQTSPAKPMVASAQPAQKTC</sequence>
<keyword evidence="1" id="KW-1133">Transmembrane helix</keyword>
<feature type="domain" description="EamA" evidence="2">
    <location>
        <begin position="12"/>
        <end position="140"/>
    </location>
</feature>
<feature type="transmembrane region" description="Helical" evidence="1">
    <location>
        <begin position="37"/>
        <end position="57"/>
    </location>
</feature>
<feature type="transmembrane region" description="Helical" evidence="1">
    <location>
        <begin position="125"/>
        <end position="144"/>
    </location>
</feature>
<feature type="transmembrane region" description="Helical" evidence="1">
    <location>
        <begin position="241"/>
        <end position="260"/>
    </location>
</feature>
<dbReference type="AlphaFoldDB" id="A0A2S5KKF5"/>
<dbReference type="GO" id="GO:0016020">
    <property type="term" value="C:membrane"/>
    <property type="evidence" value="ECO:0007669"/>
    <property type="project" value="InterPro"/>
</dbReference>
<feature type="transmembrane region" description="Helical" evidence="1">
    <location>
        <begin position="266"/>
        <end position="284"/>
    </location>
</feature>
<dbReference type="InterPro" id="IPR037185">
    <property type="entry name" value="EmrE-like"/>
</dbReference>
<dbReference type="Pfam" id="PF00892">
    <property type="entry name" value="EamA"/>
    <property type="match status" value="2"/>
</dbReference>
<feature type="transmembrane region" description="Helical" evidence="1">
    <location>
        <begin position="96"/>
        <end position="118"/>
    </location>
</feature>
<dbReference type="OrthoDB" id="9814238at2"/>
<feature type="transmembrane region" description="Helical" evidence="1">
    <location>
        <begin position="69"/>
        <end position="90"/>
    </location>
</feature>
<dbReference type="EMBL" id="PRLP01000106">
    <property type="protein sequence ID" value="PPC75327.1"/>
    <property type="molecule type" value="Genomic_DNA"/>
</dbReference>
<feature type="domain" description="EamA" evidence="2">
    <location>
        <begin position="157"/>
        <end position="281"/>
    </location>
</feature>
<evidence type="ECO:0000313" key="4">
    <source>
        <dbReference type="Proteomes" id="UP000238196"/>
    </source>
</evidence>
<dbReference type="PANTHER" id="PTHR22911:SF102">
    <property type="entry name" value="MEMBRANE PROTEIN"/>
    <property type="match status" value="1"/>
</dbReference>
<dbReference type="PANTHER" id="PTHR22911">
    <property type="entry name" value="ACYL-MALONYL CONDENSING ENZYME-RELATED"/>
    <property type="match status" value="1"/>
</dbReference>
<organism evidence="3 4">
    <name type="scientific">Proteobacteria bacterium 228</name>
    <dbReference type="NCBI Taxonomy" id="2083153"/>
    <lineage>
        <taxon>Bacteria</taxon>
        <taxon>Pseudomonadati</taxon>
        <taxon>Pseudomonadota</taxon>
    </lineage>
</organism>
<protein>
    <submittedName>
        <fullName evidence="3">EamA family transporter</fullName>
    </submittedName>
</protein>
<feature type="transmembrane region" description="Helical" evidence="1">
    <location>
        <begin position="150"/>
        <end position="172"/>
    </location>
</feature>